<keyword evidence="2" id="KW-0963">Cytoplasm</keyword>
<dbReference type="SMART" id="SM00357">
    <property type="entry name" value="CSP"/>
    <property type="match status" value="5"/>
</dbReference>
<dbReference type="PROSITE" id="PS00352">
    <property type="entry name" value="CSD_1"/>
    <property type="match status" value="2"/>
</dbReference>
<evidence type="ECO:0000256" key="2">
    <source>
        <dbReference type="ARBA" id="ARBA00022490"/>
    </source>
</evidence>
<organism evidence="9 10">
    <name type="scientific">Periplaneta americana</name>
    <name type="common">American cockroach</name>
    <name type="synonym">Blatta americana</name>
    <dbReference type="NCBI Taxonomy" id="6978"/>
    <lineage>
        <taxon>Eukaryota</taxon>
        <taxon>Metazoa</taxon>
        <taxon>Ecdysozoa</taxon>
        <taxon>Arthropoda</taxon>
        <taxon>Hexapoda</taxon>
        <taxon>Insecta</taxon>
        <taxon>Pterygota</taxon>
        <taxon>Neoptera</taxon>
        <taxon>Polyneoptera</taxon>
        <taxon>Dictyoptera</taxon>
        <taxon>Blattodea</taxon>
        <taxon>Blattoidea</taxon>
        <taxon>Blattidae</taxon>
        <taxon>Blattinae</taxon>
        <taxon>Periplaneta</taxon>
    </lineage>
</organism>
<evidence type="ECO:0008006" key="11">
    <source>
        <dbReference type="Google" id="ProtNLM"/>
    </source>
</evidence>
<feature type="domain" description="SUZ-C" evidence="8">
    <location>
        <begin position="1144"/>
        <end position="1184"/>
    </location>
</feature>
<feature type="region of interest" description="Disordered" evidence="6">
    <location>
        <begin position="1161"/>
        <end position="1195"/>
    </location>
</feature>
<comment type="similarity">
    <text evidence="5">Belongs to the UNR family.</text>
</comment>
<feature type="compositionally biased region" description="Polar residues" evidence="6">
    <location>
        <begin position="31"/>
        <end position="45"/>
    </location>
</feature>
<reference evidence="9 10" key="1">
    <citation type="journal article" date="2022" name="Allergy">
        <title>Genome assembly and annotation of Periplaneta americana reveal a comprehensive cockroach allergen profile.</title>
        <authorList>
            <person name="Wang L."/>
            <person name="Xiong Q."/>
            <person name="Saelim N."/>
            <person name="Wang L."/>
            <person name="Nong W."/>
            <person name="Wan A.T."/>
            <person name="Shi M."/>
            <person name="Liu X."/>
            <person name="Cao Q."/>
            <person name="Hui J.H.L."/>
            <person name="Sookrung N."/>
            <person name="Leung T.F."/>
            <person name="Tungtrongchitr A."/>
            <person name="Tsui S.K.W."/>
        </authorList>
    </citation>
    <scope>NUCLEOTIDE SEQUENCE [LARGE SCALE GENOMIC DNA]</scope>
    <source>
        <strain evidence="9">PWHHKU_190912</strain>
    </source>
</reference>
<feature type="domain" description="CSD" evidence="7">
    <location>
        <begin position="1072"/>
        <end position="1136"/>
    </location>
</feature>
<dbReference type="Proteomes" id="UP001148838">
    <property type="component" value="Unassembled WGS sequence"/>
</dbReference>
<dbReference type="InterPro" id="IPR001888">
    <property type="entry name" value="Transposase_1"/>
</dbReference>
<dbReference type="Pfam" id="PF00313">
    <property type="entry name" value="CSD"/>
    <property type="match status" value="5"/>
</dbReference>
<evidence type="ECO:0000256" key="3">
    <source>
        <dbReference type="ARBA" id="ARBA00022737"/>
    </source>
</evidence>
<dbReference type="EMBL" id="JAJSOF020000033">
    <property type="protein sequence ID" value="KAJ4429571.1"/>
    <property type="molecule type" value="Genomic_DNA"/>
</dbReference>
<dbReference type="InterPro" id="IPR011129">
    <property type="entry name" value="CSD"/>
</dbReference>
<evidence type="ECO:0000256" key="4">
    <source>
        <dbReference type="ARBA" id="ARBA00022884"/>
    </source>
</evidence>
<dbReference type="PANTHER" id="PTHR12913:SF1">
    <property type="entry name" value="COLD SHOCK DOMAIN-CONTAINING PROTEIN E1"/>
    <property type="match status" value="1"/>
</dbReference>
<dbReference type="SUPFAM" id="SSF50249">
    <property type="entry name" value="Nucleic acid-binding proteins"/>
    <property type="match status" value="5"/>
</dbReference>
<feature type="domain" description="CSD" evidence="7">
    <location>
        <begin position="916"/>
        <end position="981"/>
    </location>
</feature>
<evidence type="ECO:0000259" key="8">
    <source>
        <dbReference type="PROSITE" id="PS51938"/>
    </source>
</evidence>
<dbReference type="Pfam" id="PF23456">
    <property type="entry name" value="CSDE1"/>
    <property type="match status" value="4"/>
</dbReference>
<feature type="region of interest" description="Disordered" evidence="6">
    <location>
        <begin position="97"/>
        <end position="129"/>
    </location>
</feature>
<accession>A0ABQ8S6S1</accession>
<dbReference type="PROSITE" id="PS51938">
    <property type="entry name" value="SUZ_C"/>
    <property type="match status" value="1"/>
</dbReference>
<feature type="domain" description="CSD" evidence="7">
    <location>
        <begin position="132"/>
        <end position="196"/>
    </location>
</feature>
<dbReference type="InterPro" id="IPR036397">
    <property type="entry name" value="RNaseH_sf"/>
</dbReference>
<dbReference type="CDD" id="cd04458">
    <property type="entry name" value="CSP_CDS"/>
    <property type="match status" value="4"/>
</dbReference>
<evidence type="ECO:0000313" key="10">
    <source>
        <dbReference type="Proteomes" id="UP001148838"/>
    </source>
</evidence>
<evidence type="ECO:0000256" key="5">
    <source>
        <dbReference type="ARBA" id="ARBA00044751"/>
    </source>
</evidence>
<evidence type="ECO:0000313" key="9">
    <source>
        <dbReference type="EMBL" id="KAJ4429571.1"/>
    </source>
</evidence>
<dbReference type="Pfam" id="PF01359">
    <property type="entry name" value="Transposase_1"/>
    <property type="match status" value="1"/>
</dbReference>
<dbReference type="PROSITE" id="PS51857">
    <property type="entry name" value="CSD_2"/>
    <property type="match status" value="5"/>
</dbReference>
<dbReference type="InterPro" id="IPR002059">
    <property type="entry name" value="CSP_DNA-bd"/>
</dbReference>
<evidence type="ECO:0000256" key="6">
    <source>
        <dbReference type="SAM" id="MobiDB-lite"/>
    </source>
</evidence>
<dbReference type="InterPro" id="IPR041426">
    <property type="entry name" value="Mos1_HTH"/>
</dbReference>
<feature type="compositionally biased region" description="Low complexity" evidence="6">
    <location>
        <begin position="16"/>
        <end position="30"/>
    </location>
</feature>
<feature type="domain" description="CSD" evidence="7">
    <location>
        <begin position="723"/>
        <end position="790"/>
    </location>
</feature>
<gene>
    <name evidence="9" type="ORF">ANN_21740</name>
</gene>
<dbReference type="Pfam" id="PF12901">
    <property type="entry name" value="SUZ-C"/>
    <property type="match status" value="1"/>
</dbReference>
<dbReference type="InterPro" id="IPR012340">
    <property type="entry name" value="NA-bd_OB-fold"/>
</dbReference>
<dbReference type="InterPro" id="IPR056400">
    <property type="entry name" value="CSDE1"/>
</dbReference>
<dbReference type="Pfam" id="PF17906">
    <property type="entry name" value="HTH_48"/>
    <property type="match status" value="1"/>
</dbReference>
<dbReference type="Gene3D" id="2.40.50.140">
    <property type="entry name" value="Nucleic acid-binding proteins"/>
    <property type="match status" value="7"/>
</dbReference>
<comment type="subcellular location">
    <subcellularLocation>
        <location evidence="1">Cytoplasm</location>
    </subcellularLocation>
</comment>
<sequence>MNSDTAILDFKTLTIPNNSTTSSNFHNSPNGTNFSSSSNHYQGASSAPKDTPNNAYASKATSSNHYSNYNSYSAQNNARGGGRFPIGTFTGNEGSNNMYNGDNIASPSGNSTGSNNTSSSYNDSALGNQGTRETGIIEKLLHSYGFIQCCERQARLFFHFSQFNGNIEHLKIGDPVEFEMTYDRRTGKPIASAVTKIAPEVVLSEERVTGTVTTELRSEGSGGDTQGRISYENRGECFFLPYNKDDVEGNVTLRSGDKVSFQIATNQRSGNLGACHIRLENPAHPVKYQGVVCSMKESFGFIERADVVKEIFFHFSEAKMKEDLRLNDDVEFTIQTRNVSVPLCFLSSGCMVYQDSQTIRKIQQVFGEDAMGVTQIKEWFNRFKDGRTSAESEQRCGRPQTARSAAVVERVRNLVMADRRLTVREIAEEVGDLLDTVNTDPGFLNTVITGDESWVYGYDPETKRQSSQWKHPESPRPKKERQVRSKIKVMLTVFFDVRGIVHHEYAPEGQTFGAKDQTCGRRTTGTCITTTPQHIHPNYLAPCDFWLFSKLKTPLKGSCFESREEVMRNATTELNTIPKEDFQRCFWQWKDRKLLVICEQMFILLGVMQGKEVACNITKLEPGSVVFEDMCTEIVKGQVLKPLERGQQPRHQSDPLPGRIRYRAPDHSEVEVPFGDKDQKGDFTLRHGDWVQFQIATDRRDQLRRATSIALLDDSFQMSGERREQGVVAALKEGFGFLRCTDRDTRLFFHFNEVLDVDREICVGDEVEFTVVQDQSSFSSNRQSAIRIKHLPQGTVQFETVTEKNVTGIVGKEAPPPPGGWGSRSPTKSGNQSPGNGEKSAESGIINYQVNGTKKTIFFYSKDCDPKNLPRVGDKVEFDICQVKRSKELLAVDVQVVSKNQNPTKNGMGRSSSLPLCQGFIAALKDGFGFIETVAHDREVFFHFSNFEGEASSLELGVEVEYNLGTRGSSGSCLSAENVRVLPKGTIELPAAAGPVLEGTVVRPLRSVNPDQTQYAGLVQVNTVEGEEKGAEYEFGITGLANKRELLQAGDPVTFQVDSENRATNILAVRKKRRATVDAVKGLFGFLTYEVDEGKKLFFHTSEVKDNVSLQPGDQVEFVLVTNQRTGKSSACSVTKVSDAPRQERPERLISRLRTISLEETGPKLTVVRQPRGPDGTKGFDADMRQPRAPGSVAE</sequence>
<evidence type="ECO:0000259" key="7">
    <source>
        <dbReference type="PROSITE" id="PS51857"/>
    </source>
</evidence>
<dbReference type="Gene3D" id="1.10.10.1450">
    <property type="match status" value="1"/>
</dbReference>
<feature type="compositionally biased region" description="Low complexity" evidence="6">
    <location>
        <begin position="106"/>
        <end position="124"/>
    </location>
</feature>
<dbReference type="InterPro" id="IPR019844">
    <property type="entry name" value="CSD_CS"/>
</dbReference>
<dbReference type="PANTHER" id="PTHR12913">
    <property type="entry name" value="UNR PROTEIN N-RAS UPSTREAM GENE PROTEIN"/>
    <property type="match status" value="1"/>
</dbReference>
<proteinExistence type="inferred from homology"/>
<name>A0ABQ8S6S1_PERAM</name>
<dbReference type="Gene3D" id="3.30.420.10">
    <property type="entry name" value="Ribonuclease H-like superfamily/Ribonuclease H"/>
    <property type="match status" value="2"/>
</dbReference>
<keyword evidence="3" id="KW-0677">Repeat</keyword>
<evidence type="ECO:0000256" key="1">
    <source>
        <dbReference type="ARBA" id="ARBA00004496"/>
    </source>
</evidence>
<dbReference type="InterPro" id="IPR024642">
    <property type="entry name" value="SUZ-C"/>
</dbReference>
<feature type="region of interest" description="Disordered" evidence="6">
    <location>
        <begin position="15"/>
        <end position="62"/>
    </location>
</feature>
<feature type="region of interest" description="Disordered" evidence="6">
    <location>
        <begin position="464"/>
        <end position="483"/>
    </location>
</feature>
<feature type="domain" description="CSD" evidence="7">
    <location>
        <begin position="287"/>
        <end position="343"/>
    </location>
</feature>
<keyword evidence="10" id="KW-1185">Reference proteome</keyword>
<feature type="region of interest" description="Disordered" evidence="6">
    <location>
        <begin position="807"/>
        <end position="841"/>
    </location>
</feature>
<protein>
    <recommendedName>
        <fullName evidence="11">Cold shock domain-containing protein E1</fullName>
    </recommendedName>
</protein>
<keyword evidence="4" id="KW-0694">RNA-binding</keyword>
<feature type="compositionally biased region" description="Polar residues" evidence="6">
    <location>
        <begin position="824"/>
        <end position="835"/>
    </location>
</feature>
<comment type="caution">
    <text evidence="9">The sequence shown here is derived from an EMBL/GenBank/DDBJ whole genome shotgun (WGS) entry which is preliminary data.</text>
</comment>